<keyword evidence="1" id="KW-1133">Transmembrane helix</keyword>
<proteinExistence type="predicted"/>
<name>A0ABW0LQR6_9BACL</name>
<feature type="transmembrane region" description="Helical" evidence="1">
    <location>
        <begin position="134"/>
        <end position="154"/>
    </location>
</feature>
<feature type="transmembrane region" description="Helical" evidence="1">
    <location>
        <begin position="88"/>
        <end position="107"/>
    </location>
</feature>
<sequence length="190" mass="20341">MFAGHFGLAAGVRAKAPEVPLGALMVGTQLLDVVFVPLYLTGVEPIDTQLGEGYGRGIIHAEYSHSLLGALIIAVLAGLAARRLWGKRAGLILAGVVFSHWVLDLVVHRADLPLLPGNWGDLPLLGWGAWRSEGLSIGLELIILVVGFFMYMRSSLRKADGTRKRTALLSSIVLGLMLGFALLTDVTSLF</sequence>
<comment type="caution">
    <text evidence="2">The sequence shown here is derived from an EMBL/GenBank/DDBJ whole genome shotgun (WGS) entry which is preliminary data.</text>
</comment>
<accession>A0ABW0LQR6</accession>
<gene>
    <name evidence="2" type="ORF">ACFPPD_05790</name>
</gene>
<organism evidence="2 3">
    <name type="scientific">Cohnella suwonensis</name>
    <dbReference type="NCBI Taxonomy" id="696072"/>
    <lineage>
        <taxon>Bacteria</taxon>
        <taxon>Bacillati</taxon>
        <taxon>Bacillota</taxon>
        <taxon>Bacilli</taxon>
        <taxon>Bacillales</taxon>
        <taxon>Paenibacillaceae</taxon>
        <taxon>Cohnella</taxon>
    </lineage>
</organism>
<evidence type="ECO:0000313" key="3">
    <source>
        <dbReference type="Proteomes" id="UP001596105"/>
    </source>
</evidence>
<feature type="transmembrane region" description="Helical" evidence="1">
    <location>
        <begin position="166"/>
        <end position="184"/>
    </location>
</feature>
<dbReference type="RefSeq" id="WP_209746691.1">
    <property type="nucleotide sequence ID" value="NZ_JBHSMH010000007.1"/>
</dbReference>
<reference evidence="3" key="1">
    <citation type="journal article" date="2019" name="Int. J. Syst. Evol. Microbiol.">
        <title>The Global Catalogue of Microorganisms (GCM) 10K type strain sequencing project: providing services to taxonomists for standard genome sequencing and annotation.</title>
        <authorList>
            <consortium name="The Broad Institute Genomics Platform"/>
            <consortium name="The Broad Institute Genome Sequencing Center for Infectious Disease"/>
            <person name="Wu L."/>
            <person name="Ma J."/>
        </authorList>
    </citation>
    <scope>NUCLEOTIDE SEQUENCE [LARGE SCALE GENOMIC DNA]</scope>
    <source>
        <strain evidence="3">CCUG 57113</strain>
    </source>
</reference>
<protein>
    <submittedName>
        <fullName evidence="2">Permease</fullName>
    </submittedName>
</protein>
<dbReference type="EMBL" id="JBHSMH010000007">
    <property type="protein sequence ID" value="MFC5468224.1"/>
    <property type="molecule type" value="Genomic_DNA"/>
</dbReference>
<evidence type="ECO:0000256" key="1">
    <source>
        <dbReference type="SAM" id="Phobius"/>
    </source>
</evidence>
<keyword evidence="1" id="KW-0812">Transmembrane</keyword>
<keyword evidence="1" id="KW-0472">Membrane</keyword>
<feature type="transmembrane region" description="Helical" evidence="1">
    <location>
        <begin position="21"/>
        <end position="43"/>
    </location>
</feature>
<dbReference type="Proteomes" id="UP001596105">
    <property type="component" value="Unassembled WGS sequence"/>
</dbReference>
<feature type="transmembrane region" description="Helical" evidence="1">
    <location>
        <begin position="63"/>
        <end position="81"/>
    </location>
</feature>
<keyword evidence="3" id="KW-1185">Reference proteome</keyword>
<evidence type="ECO:0000313" key="2">
    <source>
        <dbReference type="EMBL" id="MFC5468224.1"/>
    </source>
</evidence>